<dbReference type="GO" id="GO:0003990">
    <property type="term" value="F:acetylcholinesterase activity"/>
    <property type="evidence" value="ECO:0007669"/>
    <property type="project" value="TreeGrafter"/>
</dbReference>
<evidence type="ECO:0000256" key="2">
    <source>
        <dbReference type="ARBA" id="ARBA00022487"/>
    </source>
</evidence>
<dbReference type="EMBL" id="JARKHS020002560">
    <property type="protein sequence ID" value="KAK8786636.1"/>
    <property type="molecule type" value="Genomic_DNA"/>
</dbReference>
<keyword evidence="2" id="KW-0719">Serine esterase</keyword>
<dbReference type="PROSITE" id="PS00122">
    <property type="entry name" value="CARBOXYLESTERASE_B_1"/>
    <property type="match status" value="1"/>
</dbReference>
<evidence type="ECO:0000313" key="8">
    <source>
        <dbReference type="Proteomes" id="UP001321473"/>
    </source>
</evidence>
<dbReference type="InterPro" id="IPR019819">
    <property type="entry name" value="Carboxylesterase_B_CS"/>
</dbReference>
<dbReference type="GO" id="GO:0005615">
    <property type="term" value="C:extracellular space"/>
    <property type="evidence" value="ECO:0007669"/>
    <property type="project" value="TreeGrafter"/>
</dbReference>
<dbReference type="PANTHER" id="PTHR43918:SF4">
    <property type="entry name" value="CARBOXYLIC ESTER HYDROLASE"/>
    <property type="match status" value="1"/>
</dbReference>
<dbReference type="Proteomes" id="UP001321473">
    <property type="component" value="Unassembled WGS sequence"/>
</dbReference>
<dbReference type="GO" id="GO:0005886">
    <property type="term" value="C:plasma membrane"/>
    <property type="evidence" value="ECO:0007669"/>
    <property type="project" value="TreeGrafter"/>
</dbReference>
<gene>
    <name evidence="7" type="ORF">V5799_023589</name>
</gene>
<dbReference type="InterPro" id="IPR029058">
    <property type="entry name" value="AB_hydrolase_fold"/>
</dbReference>
<dbReference type="Pfam" id="PF00135">
    <property type="entry name" value="COesterase"/>
    <property type="match status" value="1"/>
</dbReference>
<dbReference type="PROSITE" id="PS00941">
    <property type="entry name" value="CARBOXYLESTERASE_B_2"/>
    <property type="match status" value="1"/>
</dbReference>
<evidence type="ECO:0000259" key="6">
    <source>
        <dbReference type="Pfam" id="PF00135"/>
    </source>
</evidence>
<organism evidence="7 8">
    <name type="scientific">Amblyomma americanum</name>
    <name type="common">Lone star tick</name>
    <dbReference type="NCBI Taxonomy" id="6943"/>
    <lineage>
        <taxon>Eukaryota</taxon>
        <taxon>Metazoa</taxon>
        <taxon>Ecdysozoa</taxon>
        <taxon>Arthropoda</taxon>
        <taxon>Chelicerata</taxon>
        <taxon>Arachnida</taxon>
        <taxon>Acari</taxon>
        <taxon>Parasitiformes</taxon>
        <taxon>Ixodida</taxon>
        <taxon>Ixodoidea</taxon>
        <taxon>Ixodidae</taxon>
        <taxon>Amblyomminae</taxon>
        <taxon>Amblyomma</taxon>
    </lineage>
</organism>
<dbReference type="SUPFAM" id="SSF53474">
    <property type="entry name" value="alpha/beta-Hydrolases"/>
    <property type="match status" value="1"/>
</dbReference>
<evidence type="ECO:0000256" key="3">
    <source>
        <dbReference type="ARBA" id="ARBA00022801"/>
    </source>
</evidence>
<feature type="domain" description="Carboxylesterase type B" evidence="6">
    <location>
        <begin position="1"/>
        <end position="416"/>
    </location>
</feature>
<dbReference type="InterPro" id="IPR019826">
    <property type="entry name" value="Carboxylesterase_B_AS"/>
</dbReference>
<keyword evidence="4" id="KW-0325">Glycoprotein</keyword>
<sequence length="416" mass="44891">MCPQLPVRINSFFVISPHDPISEDCLYLNVFAPFHNDSTPRPIVVYIHGGAFTFGGISLPIFDAVELAGRGDLIVVTIAYRLGALGFLNMGIEDSSGNMGLYDQRLALRWVKENARSFGGDPDRITLMGQSAGAISVSMHLLSPNSSGLFRRAFLQSGSPFIRGFISKPAQAAGRASLLADLLGCSEKGAQKLSASEVVACLRSKNFMDILNASESFNGAGLDGFFPVFSDDFLSPEMAGGIQAETNAREILLSVCESEGDFFMNHVLTNVNHIDDVAAVRKRMATSLVKVLLSALTTADTRPIIKHYFDPVTAQSGASVVHAASDIIGDLMFSCPALRHARMLSAANASVYVMRFSEKASFVDWAHWVRPTHADDILFSLGSAALPSFRDKGATEADYEVMKNLIHAISTFSHSG</sequence>
<dbReference type="Gene3D" id="3.40.50.1820">
    <property type="entry name" value="alpha/beta hydrolase"/>
    <property type="match status" value="1"/>
</dbReference>
<comment type="similarity">
    <text evidence="1 5">Belongs to the type-B carboxylesterase/lipase family.</text>
</comment>
<comment type="caution">
    <text evidence="7">The sequence shown here is derived from an EMBL/GenBank/DDBJ whole genome shotgun (WGS) entry which is preliminary data.</text>
</comment>
<evidence type="ECO:0000313" key="7">
    <source>
        <dbReference type="EMBL" id="KAK8786636.1"/>
    </source>
</evidence>
<evidence type="ECO:0000256" key="5">
    <source>
        <dbReference type="RuleBase" id="RU361235"/>
    </source>
</evidence>
<dbReference type="InterPro" id="IPR050654">
    <property type="entry name" value="AChE-related_enzymes"/>
</dbReference>
<dbReference type="EC" id="3.1.1.-" evidence="5"/>
<dbReference type="PANTHER" id="PTHR43918">
    <property type="entry name" value="ACETYLCHOLINESTERASE"/>
    <property type="match status" value="1"/>
</dbReference>
<protein>
    <recommendedName>
        <fullName evidence="5">Carboxylic ester hydrolase</fullName>
        <ecNumber evidence="5">3.1.1.-</ecNumber>
    </recommendedName>
</protein>
<evidence type="ECO:0000256" key="1">
    <source>
        <dbReference type="ARBA" id="ARBA00005964"/>
    </source>
</evidence>
<name>A0AAQ4FI14_AMBAM</name>
<keyword evidence="3 5" id="KW-0378">Hydrolase</keyword>
<keyword evidence="8" id="KW-1185">Reference proteome</keyword>
<dbReference type="GO" id="GO:0006581">
    <property type="term" value="P:acetylcholine catabolic process"/>
    <property type="evidence" value="ECO:0007669"/>
    <property type="project" value="TreeGrafter"/>
</dbReference>
<proteinExistence type="inferred from homology"/>
<evidence type="ECO:0000256" key="4">
    <source>
        <dbReference type="ARBA" id="ARBA00023180"/>
    </source>
</evidence>
<accession>A0AAQ4FI14</accession>
<dbReference type="InterPro" id="IPR002018">
    <property type="entry name" value="CarbesteraseB"/>
</dbReference>
<dbReference type="AlphaFoldDB" id="A0AAQ4FI14"/>
<reference evidence="7 8" key="1">
    <citation type="journal article" date="2023" name="Arcadia Sci">
        <title>De novo assembly of a long-read Amblyomma americanum tick genome.</title>
        <authorList>
            <person name="Chou S."/>
            <person name="Poskanzer K.E."/>
            <person name="Rollins M."/>
            <person name="Thuy-Boun P.S."/>
        </authorList>
    </citation>
    <scope>NUCLEOTIDE SEQUENCE [LARGE SCALE GENOMIC DNA]</scope>
    <source>
        <strain evidence="7">F_SG_1</strain>
        <tissue evidence="7">Salivary glands</tissue>
    </source>
</reference>
<dbReference type="GO" id="GO:0019695">
    <property type="term" value="P:choline metabolic process"/>
    <property type="evidence" value="ECO:0007669"/>
    <property type="project" value="TreeGrafter"/>
</dbReference>